<evidence type="ECO:0000313" key="2">
    <source>
        <dbReference type="EMBL" id="MBC3873708.1"/>
    </source>
</evidence>
<dbReference type="Pfam" id="PF11174">
    <property type="entry name" value="DUF2970"/>
    <property type="match status" value="1"/>
</dbReference>
<sequence length="76" mass="8301">MDDLKQASLKHAAKRKASFLATMKAVLWSFLGIRKRSAYEKDAAQLNPIHVIIAGLIGAAIFITILIVIVKNVVAK</sequence>
<dbReference type="RefSeq" id="WP_186941745.1">
    <property type="nucleotide sequence ID" value="NZ_JACOGA010000007.1"/>
</dbReference>
<keyword evidence="1" id="KW-1133">Transmembrane helix</keyword>
<keyword evidence="1" id="KW-0472">Membrane</keyword>
<comment type="caution">
    <text evidence="2">The sequence shown here is derived from an EMBL/GenBank/DDBJ whole genome shotgun (WGS) entry which is preliminary data.</text>
</comment>
<accession>A0ABR6YAN3</accession>
<keyword evidence="1" id="KW-0812">Transmembrane</keyword>
<name>A0ABR6YAN3_9BURK</name>
<keyword evidence="3" id="KW-1185">Reference proteome</keyword>
<protein>
    <submittedName>
        <fullName evidence="2">DUF2970 domain-containing protein</fullName>
    </submittedName>
</protein>
<dbReference type="Proteomes" id="UP000624279">
    <property type="component" value="Unassembled WGS sequence"/>
</dbReference>
<dbReference type="EMBL" id="JACOGA010000007">
    <property type="protein sequence ID" value="MBC3873708.1"/>
    <property type="molecule type" value="Genomic_DNA"/>
</dbReference>
<evidence type="ECO:0000313" key="3">
    <source>
        <dbReference type="Proteomes" id="UP000624279"/>
    </source>
</evidence>
<gene>
    <name evidence="2" type="ORF">H8K55_08915</name>
</gene>
<dbReference type="InterPro" id="IPR021344">
    <property type="entry name" value="DUF2970"/>
</dbReference>
<organism evidence="2 3">
    <name type="scientific">Undibacterium flavidum</name>
    <dbReference type="NCBI Taxonomy" id="2762297"/>
    <lineage>
        <taxon>Bacteria</taxon>
        <taxon>Pseudomonadati</taxon>
        <taxon>Pseudomonadota</taxon>
        <taxon>Betaproteobacteria</taxon>
        <taxon>Burkholderiales</taxon>
        <taxon>Oxalobacteraceae</taxon>
        <taxon>Undibacterium</taxon>
    </lineage>
</organism>
<feature type="transmembrane region" description="Helical" evidence="1">
    <location>
        <begin position="48"/>
        <end position="70"/>
    </location>
</feature>
<evidence type="ECO:0000256" key="1">
    <source>
        <dbReference type="SAM" id="Phobius"/>
    </source>
</evidence>
<reference evidence="2 3" key="1">
    <citation type="submission" date="2020-08" db="EMBL/GenBank/DDBJ databases">
        <title>Novel species isolated from subtropical streams in China.</title>
        <authorList>
            <person name="Lu H."/>
        </authorList>
    </citation>
    <scope>NUCLEOTIDE SEQUENCE [LARGE SCALE GENOMIC DNA]</scope>
    <source>
        <strain evidence="2 3">LX15W</strain>
    </source>
</reference>
<proteinExistence type="predicted"/>